<sequence>MVKGQLPLAIFAGAGLAVILWLLVSSPDPGLRGAECRPALNIAWTGDGSSSGTFEDSKAAVSRDSAWTLNALNVCSSKQNTRLSGALLLSLPTGVAVGMMIARRRDGARSAEEPVRRWVPPRSVAEEQDREQGDKGR</sequence>
<feature type="transmembrane region" description="Helical" evidence="2">
    <location>
        <begin position="7"/>
        <end position="24"/>
    </location>
</feature>
<dbReference type="KEGG" id="snw:BBN63_13810"/>
<evidence type="ECO:0000313" key="4">
    <source>
        <dbReference type="Proteomes" id="UP000189677"/>
    </source>
</evidence>
<dbReference type="OrthoDB" id="9993466at2"/>
<dbReference type="RefSeq" id="WP_078075696.1">
    <property type="nucleotide sequence ID" value="NZ_CP018047.1"/>
</dbReference>
<dbReference type="EMBL" id="CP018047">
    <property type="protein sequence ID" value="AQU67160.1"/>
    <property type="molecule type" value="Genomic_DNA"/>
</dbReference>
<reference evidence="3 4" key="1">
    <citation type="submission" date="2016-11" db="EMBL/GenBank/DDBJ databases">
        <title>Complete genome sequence of Streptomyces niveus SCSIO 3406.</title>
        <authorList>
            <person name="Zhu Q."/>
            <person name="Cheng W."/>
            <person name="Song Y."/>
            <person name="Li Q."/>
            <person name="Ju J."/>
        </authorList>
    </citation>
    <scope>NUCLEOTIDE SEQUENCE [LARGE SCALE GENOMIC DNA]</scope>
    <source>
        <strain evidence="3 4">SCSIO 3406</strain>
    </source>
</reference>
<name>A0A1U9QSJ3_STRNV</name>
<evidence type="ECO:0000256" key="1">
    <source>
        <dbReference type="SAM" id="MobiDB-lite"/>
    </source>
</evidence>
<feature type="region of interest" description="Disordered" evidence="1">
    <location>
        <begin position="105"/>
        <end position="137"/>
    </location>
</feature>
<dbReference type="Proteomes" id="UP000189677">
    <property type="component" value="Chromosome"/>
</dbReference>
<protein>
    <submittedName>
        <fullName evidence="3">Uncharacterized protein</fullName>
    </submittedName>
</protein>
<keyword evidence="2" id="KW-0812">Transmembrane</keyword>
<keyword evidence="2" id="KW-0472">Membrane</keyword>
<accession>A0A1U9QSJ3</accession>
<feature type="compositionally biased region" description="Basic and acidic residues" evidence="1">
    <location>
        <begin position="124"/>
        <end position="137"/>
    </location>
</feature>
<gene>
    <name evidence="3" type="ORF">BBN63_13810</name>
</gene>
<organism evidence="3 4">
    <name type="scientific">Streptomyces niveus</name>
    <name type="common">Streptomyces spheroides</name>
    <dbReference type="NCBI Taxonomy" id="193462"/>
    <lineage>
        <taxon>Bacteria</taxon>
        <taxon>Bacillati</taxon>
        <taxon>Actinomycetota</taxon>
        <taxon>Actinomycetes</taxon>
        <taxon>Kitasatosporales</taxon>
        <taxon>Streptomycetaceae</taxon>
        <taxon>Streptomyces</taxon>
    </lineage>
</organism>
<evidence type="ECO:0000256" key="2">
    <source>
        <dbReference type="SAM" id="Phobius"/>
    </source>
</evidence>
<evidence type="ECO:0000313" key="3">
    <source>
        <dbReference type="EMBL" id="AQU67160.1"/>
    </source>
</evidence>
<keyword evidence="4" id="KW-1185">Reference proteome</keyword>
<feature type="transmembrane region" description="Helical" evidence="2">
    <location>
        <begin position="83"/>
        <end position="102"/>
    </location>
</feature>
<keyword evidence="2" id="KW-1133">Transmembrane helix</keyword>
<proteinExistence type="predicted"/>
<dbReference type="AlphaFoldDB" id="A0A1U9QSJ3"/>
<feature type="compositionally biased region" description="Basic and acidic residues" evidence="1">
    <location>
        <begin position="105"/>
        <end position="116"/>
    </location>
</feature>